<organism evidence="4 5">
    <name type="scientific">Alkaliphilus hydrothermalis</name>
    <dbReference type="NCBI Taxonomy" id="1482730"/>
    <lineage>
        <taxon>Bacteria</taxon>
        <taxon>Bacillati</taxon>
        <taxon>Bacillota</taxon>
        <taxon>Clostridia</taxon>
        <taxon>Peptostreptococcales</taxon>
        <taxon>Natronincolaceae</taxon>
        <taxon>Alkaliphilus</taxon>
    </lineage>
</organism>
<dbReference type="EMBL" id="JAFBEE010000018">
    <property type="protein sequence ID" value="MBM7615818.1"/>
    <property type="molecule type" value="Genomic_DNA"/>
</dbReference>
<dbReference type="Proteomes" id="UP001314796">
    <property type="component" value="Unassembled WGS sequence"/>
</dbReference>
<evidence type="ECO:0000256" key="2">
    <source>
        <dbReference type="SAM" id="Phobius"/>
    </source>
</evidence>
<dbReference type="CDD" id="cd00060">
    <property type="entry name" value="FHA"/>
    <property type="match status" value="1"/>
</dbReference>
<dbReference type="SUPFAM" id="SSF49879">
    <property type="entry name" value="SMAD/FHA domain"/>
    <property type="match status" value="1"/>
</dbReference>
<gene>
    <name evidence="4" type="ORF">JOC73_002392</name>
</gene>
<evidence type="ECO:0000313" key="5">
    <source>
        <dbReference type="Proteomes" id="UP001314796"/>
    </source>
</evidence>
<evidence type="ECO:0000256" key="1">
    <source>
        <dbReference type="SAM" id="MobiDB-lite"/>
    </source>
</evidence>
<dbReference type="InterPro" id="IPR045962">
    <property type="entry name" value="DUF6382"/>
</dbReference>
<dbReference type="Pfam" id="PF00498">
    <property type="entry name" value="FHA"/>
    <property type="match status" value="1"/>
</dbReference>
<dbReference type="Pfam" id="PF19909">
    <property type="entry name" value="DUF6382"/>
    <property type="match status" value="1"/>
</dbReference>
<reference evidence="4 5" key="1">
    <citation type="submission" date="2021-01" db="EMBL/GenBank/DDBJ databases">
        <title>Genomic Encyclopedia of Type Strains, Phase IV (KMG-IV): sequencing the most valuable type-strain genomes for metagenomic binning, comparative biology and taxonomic classification.</title>
        <authorList>
            <person name="Goeker M."/>
        </authorList>
    </citation>
    <scope>NUCLEOTIDE SEQUENCE [LARGE SCALE GENOMIC DNA]</scope>
    <source>
        <strain evidence="4 5">DSM 25890</strain>
    </source>
</reference>
<feature type="region of interest" description="Disordered" evidence="1">
    <location>
        <begin position="201"/>
        <end position="224"/>
    </location>
</feature>
<feature type="domain" description="FHA" evidence="3">
    <location>
        <begin position="414"/>
        <end position="464"/>
    </location>
</feature>
<dbReference type="InterPro" id="IPR008984">
    <property type="entry name" value="SMAD_FHA_dom_sf"/>
</dbReference>
<feature type="transmembrane region" description="Helical" evidence="2">
    <location>
        <begin position="284"/>
        <end position="302"/>
    </location>
</feature>
<keyword evidence="5" id="KW-1185">Reference proteome</keyword>
<protein>
    <recommendedName>
        <fullName evidence="3">FHA domain-containing protein</fullName>
    </recommendedName>
</protein>
<accession>A0ABS2NS86</accession>
<comment type="caution">
    <text evidence="4">The sequence shown here is derived from an EMBL/GenBank/DDBJ whole genome shotgun (WGS) entry which is preliminary data.</text>
</comment>
<keyword evidence="2" id="KW-0472">Membrane</keyword>
<dbReference type="RefSeq" id="WP_204403447.1">
    <property type="nucleotide sequence ID" value="NZ_JAFBEE010000018.1"/>
</dbReference>
<keyword evidence="2" id="KW-0812">Transmembrane</keyword>
<feature type="transmembrane region" description="Helical" evidence="2">
    <location>
        <begin position="317"/>
        <end position="335"/>
    </location>
</feature>
<dbReference type="PROSITE" id="PS50006">
    <property type="entry name" value="FHA_DOMAIN"/>
    <property type="match status" value="1"/>
</dbReference>
<sequence length="494" mass="56442">MEKEAKLPYEVTFESDVRGSYLVLKVNQEDDLYGYQVEMMLSNNIPSLLEFNLRQKDIYRYLYYNITSKLKLSNLLERRKLKKIELLEILIEILQGILAGTNFLLNYDGYCIQEEYIFIHPETLQISLLYIPSPMKGGDLGQELGRLINRLIVAVDPNEESSDNLLLKILYLLNLQTFTLEGFLVSLRELKGEVLRESTIGTKTRSKEPQEQLPSNKLSQYPPKNHMPFEEGKIVIKKDNKACKEYKANKDTTLKEKKGLKKETVVSKAKQAAKEMDYTNRTKLMILLSETLILITVGLIFLETTILKNPATGQVDVASLMGVFILVSVINYLLFKKVFLKERITVVKEVETVKDHPPNSKQVKGFKENTAYPKKGTYAGNLDTVLLVSSNGRPNLISVQGGIKEKKPINGDLFIVGKLKEQVDYVVPKKTVSRVHAEIRHVDGGYFLKDLNSRNGTYLNGERIQSNIDFLLKDEDRVTFADAEYIFSFEENSR</sequence>
<keyword evidence="2" id="KW-1133">Transmembrane helix</keyword>
<evidence type="ECO:0000259" key="3">
    <source>
        <dbReference type="PROSITE" id="PS50006"/>
    </source>
</evidence>
<dbReference type="PANTHER" id="PTHR23308">
    <property type="entry name" value="NUCLEAR INHIBITOR OF PROTEIN PHOSPHATASE-1"/>
    <property type="match status" value="1"/>
</dbReference>
<dbReference type="Gene3D" id="2.60.200.20">
    <property type="match status" value="1"/>
</dbReference>
<dbReference type="InterPro" id="IPR000253">
    <property type="entry name" value="FHA_dom"/>
</dbReference>
<proteinExistence type="predicted"/>
<dbReference type="InterPro" id="IPR050923">
    <property type="entry name" value="Cell_Proc_Reg/RNA_Proc"/>
</dbReference>
<dbReference type="SMART" id="SM00240">
    <property type="entry name" value="FHA"/>
    <property type="match status" value="1"/>
</dbReference>
<evidence type="ECO:0000313" key="4">
    <source>
        <dbReference type="EMBL" id="MBM7615818.1"/>
    </source>
</evidence>
<name>A0ABS2NS86_9FIRM</name>